<dbReference type="Pfam" id="PF19867">
    <property type="entry name" value="DUF6340"/>
    <property type="match status" value="1"/>
</dbReference>
<comment type="caution">
    <text evidence="1">The sequence shown here is derived from an EMBL/GenBank/DDBJ whole genome shotgun (WGS) entry which is preliminary data.</text>
</comment>
<evidence type="ECO:0000313" key="1">
    <source>
        <dbReference type="EMBL" id="KAA6344592.1"/>
    </source>
</evidence>
<dbReference type="InterPro" id="IPR045921">
    <property type="entry name" value="DUF6340"/>
</dbReference>
<gene>
    <name evidence="1" type="ORF">EZS27_007790</name>
</gene>
<sequence length="356" mass="40922">MKRIVSVWWIVLFISCRSMEPFSIDYIVPASVDFPSHLRRMVVVNNVDNVPDSRLLQKEDTLGVNELVRKTAYYDGIANLVAESLAEHVATSNYFEEVLICDSVLRSGDSIPSESTLSKEEVKELTENFGVDVILSLENLLIKSVNIITFIPEQHIFRGTLDVTVYPTVSIYFSHHDEPVTTICAADSIFWEKYGNTQASVASVAPDKQLIKEIIDFAGSVPVKYLIPDWKRANRYIYTSGSTDMRDAAVCVRNNQWDKAYEFWEQASQSKKKKLQMYAALNIAVYYEMNDKMKEAVIWATMAHNLAREKEKIKLDADSLFVHKLSDYYYITLYLSELQTREKNLAKLNLQMERFK</sequence>
<dbReference type="PROSITE" id="PS51257">
    <property type="entry name" value="PROKAR_LIPOPROTEIN"/>
    <property type="match status" value="1"/>
</dbReference>
<organism evidence="1">
    <name type="scientific">termite gut metagenome</name>
    <dbReference type="NCBI Taxonomy" id="433724"/>
    <lineage>
        <taxon>unclassified sequences</taxon>
        <taxon>metagenomes</taxon>
        <taxon>organismal metagenomes</taxon>
    </lineage>
</organism>
<dbReference type="AlphaFoldDB" id="A0A5J4SFN6"/>
<dbReference type="EMBL" id="SNRY01000210">
    <property type="protein sequence ID" value="KAA6344592.1"/>
    <property type="molecule type" value="Genomic_DNA"/>
</dbReference>
<proteinExistence type="predicted"/>
<name>A0A5J4SFN6_9ZZZZ</name>
<accession>A0A5J4SFN6</accession>
<protein>
    <submittedName>
        <fullName evidence="1">Uncharacterized protein</fullName>
    </submittedName>
</protein>
<reference evidence="1" key="1">
    <citation type="submission" date="2019-03" db="EMBL/GenBank/DDBJ databases">
        <title>Single cell metagenomics reveals metabolic interactions within the superorganism composed of flagellate Streblomastix strix and complex community of Bacteroidetes bacteria on its surface.</title>
        <authorList>
            <person name="Treitli S.C."/>
            <person name="Kolisko M."/>
            <person name="Husnik F."/>
            <person name="Keeling P."/>
            <person name="Hampl V."/>
        </authorList>
    </citation>
    <scope>NUCLEOTIDE SEQUENCE</scope>
    <source>
        <strain evidence="1">STM</strain>
    </source>
</reference>